<keyword evidence="2 7" id="KW-0963">Cytoplasm</keyword>
<organism evidence="10 11">
    <name type="scientific">Candidatus Nealsonbacteria bacterium CG11_big_fil_rev_8_21_14_0_20_35_11</name>
    <dbReference type="NCBI Taxonomy" id="1974713"/>
    <lineage>
        <taxon>Bacteria</taxon>
        <taxon>Candidatus Nealsoniibacteriota</taxon>
    </lineage>
</organism>
<dbReference type="InterPro" id="IPR010213">
    <property type="entry name" value="TF_NusA"/>
</dbReference>
<evidence type="ECO:0000256" key="6">
    <source>
        <dbReference type="ARBA" id="ARBA00023163"/>
    </source>
</evidence>
<dbReference type="GO" id="GO:0006353">
    <property type="term" value="P:DNA-templated transcription termination"/>
    <property type="evidence" value="ECO:0007669"/>
    <property type="project" value="UniProtKB-UniRule"/>
</dbReference>
<dbReference type="InterPro" id="IPR012340">
    <property type="entry name" value="NA-bd_OB-fold"/>
</dbReference>
<reference evidence="10 11" key="1">
    <citation type="submission" date="2017-09" db="EMBL/GenBank/DDBJ databases">
        <title>Depth-based differentiation of microbial function through sediment-hosted aquifers and enrichment of novel symbionts in the deep terrestrial subsurface.</title>
        <authorList>
            <person name="Probst A.J."/>
            <person name="Ladd B."/>
            <person name="Jarett J.K."/>
            <person name="Geller-Mcgrath D.E."/>
            <person name="Sieber C.M."/>
            <person name="Emerson J.B."/>
            <person name="Anantharaman K."/>
            <person name="Thomas B.C."/>
            <person name="Malmstrom R."/>
            <person name="Stieglmeier M."/>
            <person name="Klingl A."/>
            <person name="Woyke T."/>
            <person name="Ryan C.M."/>
            <person name="Banfield J.F."/>
        </authorList>
    </citation>
    <scope>NUCLEOTIDE SEQUENCE [LARGE SCALE GENOMIC DNA]</scope>
    <source>
        <strain evidence="10">CG11_big_fil_rev_8_21_14_0_20_35_11</strain>
    </source>
</reference>
<dbReference type="InterPro" id="IPR015946">
    <property type="entry name" value="KH_dom-like_a/b"/>
</dbReference>
<dbReference type="SUPFAM" id="SSF69705">
    <property type="entry name" value="Transcription factor NusA, N-terminal domain"/>
    <property type="match status" value="1"/>
</dbReference>
<feature type="compositionally biased region" description="Basic residues" evidence="8">
    <location>
        <begin position="414"/>
        <end position="425"/>
    </location>
</feature>
<comment type="caution">
    <text evidence="10">The sequence shown here is derived from an EMBL/GenBank/DDBJ whole genome shotgun (WGS) entry which is preliminary data.</text>
</comment>
<dbReference type="PROSITE" id="PS50126">
    <property type="entry name" value="S1"/>
    <property type="match status" value="1"/>
</dbReference>
<dbReference type="Pfam" id="PF26594">
    <property type="entry name" value="KH_NusA_2nd"/>
    <property type="match status" value="1"/>
</dbReference>
<comment type="subcellular location">
    <subcellularLocation>
        <location evidence="7">Cytoplasm</location>
    </subcellularLocation>
</comment>
<evidence type="ECO:0000256" key="2">
    <source>
        <dbReference type="ARBA" id="ARBA00022490"/>
    </source>
</evidence>
<dbReference type="HAMAP" id="MF_00945_B">
    <property type="entry name" value="NusA_B"/>
    <property type="match status" value="1"/>
</dbReference>
<gene>
    <name evidence="7 10" type="primary">nusA</name>
    <name evidence="10" type="ORF">COV62_01120</name>
</gene>
<dbReference type="CDD" id="cd22529">
    <property type="entry name" value="KH-II_NusA_rpt2"/>
    <property type="match status" value="1"/>
</dbReference>
<dbReference type="GO" id="GO:0005829">
    <property type="term" value="C:cytosol"/>
    <property type="evidence" value="ECO:0007669"/>
    <property type="project" value="TreeGrafter"/>
</dbReference>
<evidence type="ECO:0000256" key="4">
    <source>
        <dbReference type="ARBA" id="ARBA00022884"/>
    </source>
</evidence>
<dbReference type="InterPro" id="IPR004087">
    <property type="entry name" value="KH_dom"/>
</dbReference>
<evidence type="ECO:0000313" key="11">
    <source>
        <dbReference type="Proteomes" id="UP000231139"/>
    </source>
</evidence>
<dbReference type="Pfam" id="PF00575">
    <property type="entry name" value="S1"/>
    <property type="match status" value="1"/>
</dbReference>
<dbReference type="Gene3D" id="3.30.300.20">
    <property type="match status" value="2"/>
</dbReference>
<dbReference type="Pfam" id="PF08529">
    <property type="entry name" value="NusA_N"/>
    <property type="match status" value="1"/>
</dbReference>
<dbReference type="GO" id="GO:0003723">
    <property type="term" value="F:RNA binding"/>
    <property type="evidence" value="ECO:0007669"/>
    <property type="project" value="UniProtKB-UniRule"/>
</dbReference>
<sequence length="425" mass="47787">MDLKSFAVAVSQIAEEKGLSQGKVLETIEQALAAAYKKEYGQKGQLIRAKLDSKTGQASFWQVKLVVDDSMIYSEKEIEALRERKKETTQPQQQDMQDMQDMKLRFNPEKHIILEEAKKIKKKIKPGEELNFPLKEKEDFGRIAAQTAKQVILQKIREAERDSILEEYKSKEGEIVSGIIQRVEPGSVYLDLGKSLGVLPREEQVRGEFYRPGQRLKVYVLKVEQTPKGALIFLSRAYPKLISKLFELEVPELSTAQAQIKSIAREPGSRTKIAVSSTAEGVDPIGAMVGQRGVRVSAVISELGGEKIDIVEYSEQSEKYIANSLSPAKVLEVKILPKNTALAIVPNDQISLAIGRNGQNVRLAAKLTGWKIDVKSPEQLEEAKKTLEQKEKEKEPEKEGKKRKVKKTKDEKRKAKKLIPKKLKS</sequence>
<dbReference type="NCBIfam" id="TIGR01953">
    <property type="entry name" value="NusA"/>
    <property type="match status" value="1"/>
</dbReference>
<dbReference type="SUPFAM" id="SSF50249">
    <property type="entry name" value="Nucleic acid-binding proteins"/>
    <property type="match status" value="1"/>
</dbReference>
<comment type="similarity">
    <text evidence="7">Belongs to the NusA family.</text>
</comment>
<dbReference type="PROSITE" id="PS50084">
    <property type="entry name" value="KH_TYPE_1"/>
    <property type="match status" value="1"/>
</dbReference>
<dbReference type="SMART" id="SM00322">
    <property type="entry name" value="KH"/>
    <property type="match status" value="2"/>
</dbReference>
<evidence type="ECO:0000313" key="10">
    <source>
        <dbReference type="EMBL" id="PIR02570.1"/>
    </source>
</evidence>
<evidence type="ECO:0000256" key="1">
    <source>
        <dbReference type="ARBA" id="ARBA00022472"/>
    </source>
</evidence>
<feature type="region of interest" description="Disordered" evidence="8">
    <location>
        <begin position="385"/>
        <end position="425"/>
    </location>
</feature>
<dbReference type="InterPro" id="IPR036555">
    <property type="entry name" value="NusA_N_sf"/>
</dbReference>
<dbReference type="AlphaFoldDB" id="A0A2H0N103"/>
<dbReference type="SUPFAM" id="SSF54814">
    <property type="entry name" value="Prokaryotic type KH domain (KH-domain type II)"/>
    <property type="match status" value="2"/>
</dbReference>
<dbReference type="EMBL" id="PCWK01000026">
    <property type="protein sequence ID" value="PIR02570.1"/>
    <property type="molecule type" value="Genomic_DNA"/>
</dbReference>
<comment type="function">
    <text evidence="7">Participates in both transcription termination and antitermination.</text>
</comment>
<dbReference type="Proteomes" id="UP000231139">
    <property type="component" value="Unassembled WGS sequence"/>
</dbReference>
<dbReference type="FunFam" id="3.30.300.20:FF:000002">
    <property type="entry name" value="Transcription termination/antitermination protein NusA"/>
    <property type="match status" value="1"/>
</dbReference>
<keyword evidence="3 7" id="KW-0889">Transcription antitermination</keyword>
<keyword evidence="1 7" id="KW-0806">Transcription termination</keyword>
<evidence type="ECO:0000256" key="8">
    <source>
        <dbReference type="SAM" id="MobiDB-lite"/>
    </source>
</evidence>
<dbReference type="CDD" id="cd02134">
    <property type="entry name" value="KH-II_NusA_rpt1"/>
    <property type="match status" value="1"/>
</dbReference>
<name>A0A2H0N103_9BACT</name>
<proteinExistence type="inferred from homology"/>
<dbReference type="PANTHER" id="PTHR22648">
    <property type="entry name" value="TRANSCRIPTION TERMINATION FACTOR NUSA"/>
    <property type="match status" value="1"/>
</dbReference>
<dbReference type="Gene3D" id="3.30.1480.10">
    <property type="entry name" value="NusA, N-terminal domain"/>
    <property type="match status" value="1"/>
</dbReference>
<evidence type="ECO:0000256" key="3">
    <source>
        <dbReference type="ARBA" id="ARBA00022814"/>
    </source>
</evidence>
<dbReference type="GO" id="GO:0003700">
    <property type="term" value="F:DNA-binding transcription factor activity"/>
    <property type="evidence" value="ECO:0007669"/>
    <property type="project" value="InterPro"/>
</dbReference>
<comment type="subunit">
    <text evidence="7">Monomer. Binds directly to the core enzyme of the DNA-dependent RNA polymerase and to nascent RNA.</text>
</comment>
<dbReference type="InterPro" id="IPR058582">
    <property type="entry name" value="KH_NusA_2nd"/>
</dbReference>
<dbReference type="FunFam" id="3.30.300.20:FF:000005">
    <property type="entry name" value="Transcription termination/antitermination protein NusA"/>
    <property type="match status" value="1"/>
</dbReference>
<dbReference type="Pfam" id="PF13184">
    <property type="entry name" value="KH_NusA_1st"/>
    <property type="match status" value="1"/>
</dbReference>
<feature type="domain" description="S1 motif" evidence="9">
    <location>
        <begin position="173"/>
        <end position="237"/>
    </location>
</feature>
<dbReference type="InterPro" id="IPR013735">
    <property type="entry name" value="TF_NusA_N"/>
</dbReference>
<dbReference type="InterPro" id="IPR030842">
    <property type="entry name" value="TF_NusA_bacterial"/>
</dbReference>
<dbReference type="PANTHER" id="PTHR22648:SF0">
    <property type="entry name" value="TRANSCRIPTION TERMINATION_ANTITERMINATION PROTEIN NUSA"/>
    <property type="match status" value="1"/>
</dbReference>
<dbReference type="InterPro" id="IPR009019">
    <property type="entry name" value="KH_sf_prok-type"/>
</dbReference>
<evidence type="ECO:0000256" key="7">
    <source>
        <dbReference type="HAMAP-Rule" id="MF_00945"/>
    </source>
</evidence>
<dbReference type="GO" id="GO:0031564">
    <property type="term" value="P:transcription antitermination"/>
    <property type="evidence" value="ECO:0007669"/>
    <property type="project" value="UniProtKB-UniRule"/>
</dbReference>
<keyword evidence="6 7" id="KW-0804">Transcription</keyword>
<keyword evidence="5 7" id="KW-0805">Transcription regulation</keyword>
<evidence type="ECO:0000256" key="5">
    <source>
        <dbReference type="ARBA" id="ARBA00023015"/>
    </source>
</evidence>
<dbReference type="InterPro" id="IPR025249">
    <property type="entry name" value="TF_NusA_KH_1st"/>
</dbReference>
<dbReference type="CDD" id="cd04455">
    <property type="entry name" value="S1_NusA"/>
    <property type="match status" value="1"/>
</dbReference>
<dbReference type="SMART" id="SM00316">
    <property type="entry name" value="S1"/>
    <property type="match status" value="1"/>
</dbReference>
<feature type="compositionally biased region" description="Basic and acidic residues" evidence="8">
    <location>
        <begin position="385"/>
        <end position="400"/>
    </location>
</feature>
<keyword evidence="4 7" id="KW-0694">RNA-binding</keyword>
<accession>A0A2H0N103</accession>
<dbReference type="Gene3D" id="2.40.50.140">
    <property type="entry name" value="Nucleic acid-binding proteins"/>
    <property type="match status" value="1"/>
</dbReference>
<protein>
    <recommendedName>
        <fullName evidence="7">Transcription termination/antitermination protein NusA</fullName>
    </recommendedName>
</protein>
<dbReference type="InterPro" id="IPR003029">
    <property type="entry name" value="S1_domain"/>
</dbReference>
<evidence type="ECO:0000259" key="9">
    <source>
        <dbReference type="PROSITE" id="PS50126"/>
    </source>
</evidence>